<evidence type="ECO:0000313" key="2">
    <source>
        <dbReference type="EMBL" id="KAJ3053316.1"/>
    </source>
</evidence>
<dbReference type="Proteomes" id="UP001212841">
    <property type="component" value="Unassembled WGS sequence"/>
</dbReference>
<dbReference type="InterPro" id="IPR010730">
    <property type="entry name" value="HET"/>
</dbReference>
<keyword evidence="3" id="KW-1185">Reference proteome</keyword>
<reference evidence="2" key="1">
    <citation type="submission" date="2020-05" db="EMBL/GenBank/DDBJ databases">
        <title>Phylogenomic resolution of chytrid fungi.</title>
        <authorList>
            <person name="Stajich J.E."/>
            <person name="Amses K."/>
            <person name="Simmons R."/>
            <person name="Seto K."/>
            <person name="Myers J."/>
            <person name="Bonds A."/>
            <person name="Quandt C.A."/>
            <person name="Barry K."/>
            <person name="Liu P."/>
            <person name="Grigoriev I."/>
            <person name="Longcore J.E."/>
            <person name="James T.Y."/>
        </authorList>
    </citation>
    <scope>NUCLEOTIDE SEQUENCE</scope>
    <source>
        <strain evidence="2">JEL0318</strain>
    </source>
</reference>
<evidence type="ECO:0000259" key="1">
    <source>
        <dbReference type="Pfam" id="PF06985"/>
    </source>
</evidence>
<dbReference type="PANTHER" id="PTHR24148">
    <property type="entry name" value="ANKYRIN REPEAT DOMAIN-CONTAINING PROTEIN 39 HOMOLOG-RELATED"/>
    <property type="match status" value="1"/>
</dbReference>
<dbReference type="EMBL" id="JADGJD010000218">
    <property type="protein sequence ID" value="KAJ3053316.1"/>
    <property type="molecule type" value="Genomic_DNA"/>
</dbReference>
<comment type="caution">
    <text evidence="2">The sequence shown here is derived from an EMBL/GenBank/DDBJ whole genome shotgun (WGS) entry which is preliminary data.</text>
</comment>
<organism evidence="2 3">
    <name type="scientific">Rhizophlyctis rosea</name>
    <dbReference type="NCBI Taxonomy" id="64517"/>
    <lineage>
        <taxon>Eukaryota</taxon>
        <taxon>Fungi</taxon>
        <taxon>Fungi incertae sedis</taxon>
        <taxon>Chytridiomycota</taxon>
        <taxon>Chytridiomycota incertae sedis</taxon>
        <taxon>Chytridiomycetes</taxon>
        <taxon>Rhizophlyctidales</taxon>
        <taxon>Rhizophlyctidaceae</taxon>
        <taxon>Rhizophlyctis</taxon>
    </lineage>
</organism>
<evidence type="ECO:0000313" key="3">
    <source>
        <dbReference type="Proteomes" id="UP001212841"/>
    </source>
</evidence>
<dbReference type="InterPro" id="IPR052895">
    <property type="entry name" value="HetReg/Transcr_Mod"/>
</dbReference>
<feature type="domain" description="Heterokaryon incompatibility" evidence="1">
    <location>
        <begin position="408"/>
        <end position="583"/>
    </location>
</feature>
<name>A0AAD5X2R4_9FUNG</name>
<protein>
    <recommendedName>
        <fullName evidence="1">Heterokaryon incompatibility domain-containing protein</fullName>
    </recommendedName>
</protein>
<dbReference type="Pfam" id="PF06985">
    <property type="entry name" value="HET"/>
    <property type="match status" value="1"/>
</dbReference>
<proteinExistence type="predicted"/>
<accession>A0AAD5X2R4</accession>
<sequence length="993" mass="111635">MSPASAATSEWVIRQIKGLAAKVPEPYREEVELLASRVQQLSGATLNDYGTFLNIVFDNQDRIRSLEERAGSLEDRVSKLTVDLADIHGKVTALIQEFDRIETPAVLRQIATNIEYELKLEFLGSCTLSQFPYVLETMLKLDLLGAAEKGNPASVGKYKYAYGATKGQWRQGDILDLRVDTAEDLAREHGTEGDVREVLDRWFTLLEGVPVGTPDAILAGRQVFTDAMRALKKYSSEGPTQPNTTMNRLRGTSQRTYLLYPTCSPGRSCFSERWNVWIYFKLSESVTPSPNFCTHPTDATFASFYMGPRAALNIYFLTPRASDTNSQHPSSCMIMFQTLKALGELYKGLVQDGVVMILEEVDYKEWAYRQFEFLKGYTPVKPSHVRLINIESLEYSVSHIDSLQEWNFLAISHVWGGGSACRNEEDGTPVWELNEEMCHSVNRALTALKHFGLRYIWMDVLCANQSVPADVGIQFTSMHAIYSKSAICAALNCPQQDAYECTCDSLGSSVENNFAARFCEIERDVKMRIEEPLKFAEMANVMMTEYVRLAPSMNGDCINSWRYALNNHMSNGSWFMRVWTFQEAVMSRQLYLQCGKNYHDWDTLLGRTLLGVFGPGVPEEWVTIGGIFSEVDRCRREYQEKGVISVATVIRMLQQRHCRFEADRLYGIAAMCGFNTSVPYDPHTRLDELWTTVRKWAIERGDANLLLLGACDLQTQGLGLTPKIWQGRPPREGMNTFTIRSHCSHGIQLSGGTTGRVLAIMEQFRTPDRPQPEGTASVDFISTFSSPAETFPSPLVRHIVYPTDPIRNFAFRMRQIILHEYLSAQSNPSTTTYTAPKRGFLERMAEKYLKVDLKLRDLCQYYWPRIMITGVTIPANTQYNSVVVTYIQKTTNKFMQAHVLVSLSIPALDPAVDYYVRMHDDFACPNGEGVLFELNPGADGHACESGSRCGMVHARAVGRCFGIVYEAEIDPGSEVAREGFSGQLSVGDGVAVG</sequence>
<dbReference type="AlphaFoldDB" id="A0AAD5X2R4"/>
<gene>
    <name evidence="2" type="ORF">HK097_004556</name>
</gene>
<dbReference type="PANTHER" id="PTHR24148:SF64">
    <property type="entry name" value="HETEROKARYON INCOMPATIBILITY DOMAIN-CONTAINING PROTEIN"/>
    <property type="match status" value="1"/>
</dbReference>